<evidence type="ECO:0000313" key="1">
    <source>
        <dbReference type="EMBL" id="MBO8428782.1"/>
    </source>
</evidence>
<sequence>MDIRIQSVKFDADSKLLDFIDKKVGKLEKFYEDVINAEVVLSLLPDTENKDVKIKIALPGKDLFIQKNASTFEDAVVDCVDVLKGQLVKIKEKKRGQ</sequence>
<dbReference type="InterPro" id="IPR003489">
    <property type="entry name" value="RHF/RaiA"/>
</dbReference>
<reference evidence="1" key="2">
    <citation type="journal article" date="2021" name="PeerJ">
        <title>Extensive microbial diversity within the chicken gut microbiome revealed by metagenomics and culture.</title>
        <authorList>
            <person name="Gilroy R."/>
            <person name="Ravi A."/>
            <person name="Getino M."/>
            <person name="Pursley I."/>
            <person name="Horton D.L."/>
            <person name="Alikhan N.F."/>
            <person name="Baker D."/>
            <person name="Gharbi K."/>
            <person name="Hall N."/>
            <person name="Watson M."/>
            <person name="Adriaenssens E.M."/>
            <person name="Foster-Nyarko E."/>
            <person name="Jarju S."/>
            <person name="Secka A."/>
            <person name="Antonio M."/>
            <person name="Oren A."/>
            <person name="Chaudhuri R.R."/>
            <person name="La Ragione R."/>
            <person name="Hildebrand F."/>
            <person name="Pallen M.J."/>
        </authorList>
    </citation>
    <scope>NUCLEOTIDE SEQUENCE</scope>
    <source>
        <strain evidence="1">15467</strain>
    </source>
</reference>
<proteinExistence type="predicted"/>
<dbReference type="EMBL" id="JADINB010000059">
    <property type="protein sequence ID" value="MBO8428782.1"/>
    <property type="molecule type" value="Genomic_DNA"/>
</dbReference>
<gene>
    <name evidence="1" type="ORF">IAC68_02470</name>
</gene>
<comment type="caution">
    <text evidence="1">The sequence shown here is derived from an EMBL/GenBank/DDBJ whole genome shotgun (WGS) entry which is preliminary data.</text>
</comment>
<dbReference type="AlphaFoldDB" id="A0A9D9GYB1"/>
<name>A0A9D9GYB1_9BACT</name>
<evidence type="ECO:0000313" key="2">
    <source>
        <dbReference type="Proteomes" id="UP000823635"/>
    </source>
</evidence>
<dbReference type="Gene3D" id="3.30.160.100">
    <property type="entry name" value="Ribosome hibernation promotion factor-like"/>
    <property type="match status" value="1"/>
</dbReference>
<dbReference type="SUPFAM" id="SSF69754">
    <property type="entry name" value="Ribosome binding protein Y (YfiA homologue)"/>
    <property type="match status" value="1"/>
</dbReference>
<dbReference type="Proteomes" id="UP000823635">
    <property type="component" value="Unassembled WGS sequence"/>
</dbReference>
<reference evidence="1" key="1">
    <citation type="submission" date="2020-10" db="EMBL/GenBank/DDBJ databases">
        <authorList>
            <person name="Gilroy R."/>
        </authorList>
    </citation>
    <scope>NUCLEOTIDE SEQUENCE</scope>
    <source>
        <strain evidence="1">15467</strain>
    </source>
</reference>
<dbReference type="InterPro" id="IPR036567">
    <property type="entry name" value="RHF-like"/>
</dbReference>
<organism evidence="1 2">
    <name type="scientific">Candidatus Egerieousia excrementavium</name>
    <dbReference type="NCBI Taxonomy" id="2840778"/>
    <lineage>
        <taxon>Bacteria</taxon>
        <taxon>Pseudomonadati</taxon>
        <taxon>Bacteroidota</taxon>
        <taxon>Bacteroidia</taxon>
        <taxon>Bacteroidales</taxon>
        <taxon>Candidatus Egerieousia</taxon>
    </lineage>
</organism>
<protein>
    <submittedName>
        <fullName evidence="1">Ribosome-associated translation inhibitor RaiA</fullName>
    </submittedName>
</protein>
<dbReference type="Pfam" id="PF02482">
    <property type="entry name" value="Ribosomal_S30AE"/>
    <property type="match status" value="1"/>
</dbReference>
<accession>A0A9D9GYB1</accession>